<dbReference type="EMBL" id="BAAATD010000012">
    <property type="protein sequence ID" value="GAA2626024.1"/>
    <property type="molecule type" value="Genomic_DNA"/>
</dbReference>
<evidence type="ECO:0000256" key="1">
    <source>
        <dbReference type="SAM" id="SignalP"/>
    </source>
</evidence>
<keyword evidence="3" id="KW-1185">Reference proteome</keyword>
<keyword evidence="1" id="KW-0732">Signal</keyword>
<evidence type="ECO:0000313" key="2">
    <source>
        <dbReference type="EMBL" id="GAA2626024.1"/>
    </source>
</evidence>
<evidence type="ECO:0000313" key="3">
    <source>
        <dbReference type="Proteomes" id="UP001501509"/>
    </source>
</evidence>
<organism evidence="2 3">
    <name type="scientific">Actinomadura fulvescens</name>
    <dbReference type="NCBI Taxonomy" id="46160"/>
    <lineage>
        <taxon>Bacteria</taxon>
        <taxon>Bacillati</taxon>
        <taxon>Actinomycetota</taxon>
        <taxon>Actinomycetes</taxon>
        <taxon>Streptosporangiales</taxon>
        <taxon>Thermomonosporaceae</taxon>
        <taxon>Actinomadura</taxon>
    </lineage>
</organism>
<dbReference type="Proteomes" id="UP001501509">
    <property type="component" value="Unassembled WGS sequence"/>
</dbReference>
<proteinExistence type="predicted"/>
<accession>A0ABP6CW72</accession>
<feature type="signal peptide" evidence="1">
    <location>
        <begin position="1"/>
        <end position="26"/>
    </location>
</feature>
<name>A0ABP6CW72_9ACTN</name>
<evidence type="ECO:0008006" key="4">
    <source>
        <dbReference type="Google" id="ProtNLM"/>
    </source>
</evidence>
<comment type="caution">
    <text evidence="2">The sequence shown here is derived from an EMBL/GenBank/DDBJ whole genome shotgun (WGS) entry which is preliminary data.</text>
</comment>
<feature type="chain" id="PRO_5045392156" description="Secreted protein" evidence="1">
    <location>
        <begin position="27"/>
        <end position="295"/>
    </location>
</feature>
<protein>
    <recommendedName>
        <fullName evidence="4">Secreted protein</fullName>
    </recommendedName>
</protein>
<sequence length="295" mass="30824">MRQRKILGLVAAALLAVPAFSAPAMAAPPAAPVIDIKADDDGFTAPASSTSGPTSFRVTTTATGDLGSMMGLVRLRPGATPAGFADHLGKVFSDDPRIAVPAGRALMAEAELLGGAQSQPGRPTTFTTTLRPGTYYLLNYLDFETQPPAGPEALRTLTVTHERHAGRAPKPGAVVGMSPTAAGPRFHLPPRIRAGAPLLVTNHLDQVNEAIFVPVRPGTTEADLHKFFEGVQNGQWGPSPFAGAPLGTPPLTPGRSVVLQMPLTPGRYAVITWVIDLTDGVRLGAKGMYSLITVM</sequence>
<gene>
    <name evidence="2" type="ORF">GCM10010411_73610</name>
</gene>
<reference evidence="3" key="1">
    <citation type="journal article" date="2019" name="Int. J. Syst. Evol. Microbiol.">
        <title>The Global Catalogue of Microorganisms (GCM) 10K type strain sequencing project: providing services to taxonomists for standard genome sequencing and annotation.</title>
        <authorList>
            <consortium name="The Broad Institute Genomics Platform"/>
            <consortium name="The Broad Institute Genome Sequencing Center for Infectious Disease"/>
            <person name="Wu L."/>
            <person name="Ma J."/>
        </authorList>
    </citation>
    <scope>NUCLEOTIDE SEQUENCE [LARGE SCALE GENOMIC DNA]</scope>
    <source>
        <strain evidence="3">JCM 6833</strain>
    </source>
</reference>
<dbReference type="RefSeq" id="WP_344547112.1">
    <property type="nucleotide sequence ID" value="NZ_BAAATD010000012.1"/>
</dbReference>